<dbReference type="Proteomes" id="UP000579153">
    <property type="component" value="Unassembled WGS sequence"/>
</dbReference>
<comment type="caution">
    <text evidence="3">The sequence shown here is derived from an EMBL/GenBank/DDBJ whole genome shotgun (WGS) entry which is preliminary data.</text>
</comment>
<accession>A0A7W9LG19</accession>
<feature type="chain" id="PRO_5030529052" evidence="2">
    <location>
        <begin position="26"/>
        <end position="172"/>
    </location>
</feature>
<organism evidence="3 4">
    <name type="scientific">Nonomuraea jabiensis</name>
    <dbReference type="NCBI Taxonomy" id="882448"/>
    <lineage>
        <taxon>Bacteria</taxon>
        <taxon>Bacillati</taxon>
        <taxon>Actinomycetota</taxon>
        <taxon>Actinomycetes</taxon>
        <taxon>Streptosporangiales</taxon>
        <taxon>Streptosporangiaceae</taxon>
        <taxon>Nonomuraea</taxon>
    </lineage>
</organism>
<evidence type="ECO:0000256" key="2">
    <source>
        <dbReference type="SAM" id="SignalP"/>
    </source>
</evidence>
<name>A0A7W9LG19_9ACTN</name>
<feature type="region of interest" description="Disordered" evidence="1">
    <location>
        <begin position="97"/>
        <end position="119"/>
    </location>
</feature>
<sequence>MAPRHLLPALALAAAVTLVSAPAHADTFRTASSSGWGPSWSAGQANAEANARAELNRQAAQAGEVCPSVSVTSSHVYTAPDGSAYVFNATASGTCVPQPPPPSYPVPRSETRQGSGATADAAIQNGAQAARAAVLAAGVNCANWTTTSALVWSAPGSVWYIYDVTVSANCTN</sequence>
<evidence type="ECO:0000256" key="1">
    <source>
        <dbReference type="SAM" id="MobiDB-lite"/>
    </source>
</evidence>
<dbReference type="EMBL" id="JACHMB010000001">
    <property type="protein sequence ID" value="MBB5782474.1"/>
    <property type="molecule type" value="Genomic_DNA"/>
</dbReference>
<evidence type="ECO:0000313" key="3">
    <source>
        <dbReference type="EMBL" id="MBB5782474.1"/>
    </source>
</evidence>
<dbReference type="RefSeq" id="WP_185075555.1">
    <property type="nucleotide sequence ID" value="NZ_JACHMB010000001.1"/>
</dbReference>
<feature type="signal peptide" evidence="2">
    <location>
        <begin position="1"/>
        <end position="25"/>
    </location>
</feature>
<keyword evidence="2" id="KW-0732">Signal</keyword>
<protein>
    <submittedName>
        <fullName evidence="3">Uncharacterized protein</fullName>
    </submittedName>
</protein>
<keyword evidence="4" id="KW-1185">Reference proteome</keyword>
<proteinExistence type="predicted"/>
<gene>
    <name evidence="3" type="ORF">HD596_009230</name>
</gene>
<dbReference type="AlphaFoldDB" id="A0A7W9LG19"/>
<reference evidence="3 4" key="1">
    <citation type="submission" date="2020-08" db="EMBL/GenBank/DDBJ databases">
        <title>Sequencing the genomes of 1000 actinobacteria strains.</title>
        <authorList>
            <person name="Klenk H.-P."/>
        </authorList>
    </citation>
    <scope>NUCLEOTIDE SEQUENCE [LARGE SCALE GENOMIC DNA]</scope>
    <source>
        <strain evidence="3 4">DSM 45507</strain>
    </source>
</reference>
<evidence type="ECO:0000313" key="4">
    <source>
        <dbReference type="Proteomes" id="UP000579153"/>
    </source>
</evidence>